<dbReference type="Proteomes" id="UP000316759">
    <property type="component" value="Unassembled WGS sequence"/>
</dbReference>
<dbReference type="AlphaFoldDB" id="A0A504XGL4"/>
<protein>
    <submittedName>
        <fullName evidence="1">Uncharacterized protein</fullName>
    </submittedName>
</protein>
<gene>
    <name evidence="1" type="ORF">FGIG_10367</name>
</gene>
<keyword evidence="2" id="KW-1185">Reference proteome</keyword>
<proteinExistence type="predicted"/>
<reference evidence="1 2" key="1">
    <citation type="submission" date="2019-04" db="EMBL/GenBank/DDBJ databases">
        <title>Annotation for the trematode Fasciola gigantica.</title>
        <authorList>
            <person name="Choi Y.-J."/>
        </authorList>
    </citation>
    <scope>NUCLEOTIDE SEQUENCE [LARGE SCALE GENOMIC DNA]</scope>
    <source>
        <strain evidence="1">Uganda_cow_1</strain>
    </source>
</reference>
<comment type="caution">
    <text evidence="1">The sequence shown here is derived from an EMBL/GenBank/DDBJ whole genome shotgun (WGS) entry which is preliminary data.</text>
</comment>
<name>A0A504XGL4_FASGI</name>
<sequence length="101" mass="11114">MYTTVPLVSLGISNNAIWSIILVPLRTGRIPDPSAEGTLHCIYPPVHGVSLKVVSVALSGIRSFRNGIGIIDQTVHIHRCSTQTRTRQVIPAVQWNLFLLM</sequence>
<organism evidence="1 2">
    <name type="scientific">Fasciola gigantica</name>
    <name type="common">Giant liver fluke</name>
    <dbReference type="NCBI Taxonomy" id="46835"/>
    <lineage>
        <taxon>Eukaryota</taxon>
        <taxon>Metazoa</taxon>
        <taxon>Spiralia</taxon>
        <taxon>Lophotrochozoa</taxon>
        <taxon>Platyhelminthes</taxon>
        <taxon>Trematoda</taxon>
        <taxon>Digenea</taxon>
        <taxon>Plagiorchiida</taxon>
        <taxon>Echinostomata</taxon>
        <taxon>Echinostomatoidea</taxon>
        <taxon>Fasciolidae</taxon>
        <taxon>Fasciola</taxon>
    </lineage>
</organism>
<evidence type="ECO:0000313" key="1">
    <source>
        <dbReference type="EMBL" id="TPP47653.1"/>
    </source>
</evidence>
<evidence type="ECO:0000313" key="2">
    <source>
        <dbReference type="Proteomes" id="UP000316759"/>
    </source>
</evidence>
<dbReference type="EMBL" id="SUNJ01015641">
    <property type="protein sequence ID" value="TPP47653.1"/>
    <property type="molecule type" value="Genomic_DNA"/>
</dbReference>
<accession>A0A504XGL4</accession>